<dbReference type="AlphaFoldDB" id="A0A2T0SKF1"/>
<organism evidence="2 3">
    <name type="scientific">Spirosoma oryzae</name>
    <dbReference type="NCBI Taxonomy" id="1469603"/>
    <lineage>
        <taxon>Bacteria</taxon>
        <taxon>Pseudomonadati</taxon>
        <taxon>Bacteroidota</taxon>
        <taxon>Cytophagia</taxon>
        <taxon>Cytophagales</taxon>
        <taxon>Cytophagaceae</taxon>
        <taxon>Spirosoma</taxon>
    </lineage>
</organism>
<evidence type="ECO:0000256" key="1">
    <source>
        <dbReference type="SAM" id="Phobius"/>
    </source>
</evidence>
<feature type="transmembrane region" description="Helical" evidence="1">
    <location>
        <begin position="40"/>
        <end position="62"/>
    </location>
</feature>
<evidence type="ECO:0000313" key="2">
    <source>
        <dbReference type="EMBL" id="PRY33863.1"/>
    </source>
</evidence>
<gene>
    <name evidence="2" type="ORF">CLV58_11912</name>
</gene>
<accession>A0A2T0SKF1</accession>
<evidence type="ECO:0000313" key="3">
    <source>
        <dbReference type="Proteomes" id="UP000238375"/>
    </source>
</evidence>
<keyword evidence="3" id="KW-1185">Reference proteome</keyword>
<reference evidence="2 3" key="1">
    <citation type="submission" date="2018-03" db="EMBL/GenBank/DDBJ databases">
        <title>Genomic Encyclopedia of Archaeal and Bacterial Type Strains, Phase II (KMG-II): from individual species to whole genera.</title>
        <authorList>
            <person name="Goeker M."/>
        </authorList>
    </citation>
    <scope>NUCLEOTIDE SEQUENCE [LARGE SCALE GENOMIC DNA]</scope>
    <source>
        <strain evidence="2 3">DSM 28354</strain>
    </source>
</reference>
<dbReference type="EMBL" id="PVTE01000019">
    <property type="protein sequence ID" value="PRY33863.1"/>
    <property type="molecule type" value="Genomic_DNA"/>
</dbReference>
<dbReference type="RefSeq" id="WP_146141484.1">
    <property type="nucleotide sequence ID" value="NZ_PVTE01000019.1"/>
</dbReference>
<proteinExistence type="predicted"/>
<keyword evidence="1" id="KW-1133">Transmembrane helix</keyword>
<name>A0A2T0SKF1_9BACT</name>
<protein>
    <submittedName>
        <fullName evidence="2">Uncharacterized protein</fullName>
    </submittedName>
</protein>
<sequence>MLHLVVFLYWLAGRYRVILCYGLSLTLGYKLLENWLTGDWLHFLAWIFFGLICLIVQLYWAFPTLTGIRFFPHRRGLGFSVISDTYQRSPAAYGLQIGWFHWIIEFYYL</sequence>
<keyword evidence="1" id="KW-0472">Membrane</keyword>
<keyword evidence="1" id="KW-0812">Transmembrane</keyword>
<comment type="caution">
    <text evidence="2">The sequence shown here is derived from an EMBL/GenBank/DDBJ whole genome shotgun (WGS) entry which is preliminary data.</text>
</comment>
<dbReference type="Proteomes" id="UP000238375">
    <property type="component" value="Unassembled WGS sequence"/>
</dbReference>